<evidence type="ECO:0000313" key="1">
    <source>
        <dbReference type="EMBL" id="TKG63764.1"/>
    </source>
</evidence>
<proteinExistence type="predicted"/>
<name>A0ABY2RWU8_9PSEU</name>
<reference evidence="1 2" key="1">
    <citation type="journal article" date="2015" name="Antonie Van Leeuwenhoek">
        <title>Prauserella endophytica sp. nov., an endophytic actinobacterium isolated from Tamarix taklamakanensis.</title>
        <authorList>
            <person name="Liu J.M."/>
            <person name="Habden X."/>
            <person name="Guo L."/>
            <person name="Tuo L."/>
            <person name="Jiang Z.K."/>
            <person name="Liu S.W."/>
            <person name="Liu X.F."/>
            <person name="Chen L."/>
            <person name="Li R.F."/>
            <person name="Zhang Y.Q."/>
            <person name="Sun C.H."/>
        </authorList>
    </citation>
    <scope>NUCLEOTIDE SEQUENCE [LARGE SCALE GENOMIC DNA]</scope>
    <source>
        <strain evidence="1 2">CGMCC 4.7182</strain>
    </source>
</reference>
<gene>
    <name evidence="1" type="ORF">FCN18_29455</name>
</gene>
<evidence type="ECO:0000313" key="2">
    <source>
        <dbReference type="Proteomes" id="UP000309992"/>
    </source>
</evidence>
<accession>A0ABY2RWU8</accession>
<dbReference type="EMBL" id="SWMS01000022">
    <property type="protein sequence ID" value="TKG63764.1"/>
    <property type="molecule type" value="Genomic_DNA"/>
</dbReference>
<dbReference type="Proteomes" id="UP000309992">
    <property type="component" value="Unassembled WGS sequence"/>
</dbReference>
<organism evidence="1 2">
    <name type="scientific">Prauserella endophytica</name>
    <dbReference type="NCBI Taxonomy" id="1592324"/>
    <lineage>
        <taxon>Bacteria</taxon>
        <taxon>Bacillati</taxon>
        <taxon>Actinomycetota</taxon>
        <taxon>Actinomycetes</taxon>
        <taxon>Pseudonocardiales</taxon>
        <taxon>Pseudonocardiaceae</taxon>
        <taxon>Prauserella</taxon>
        <taxon>Prauserella coralliicola group</taxon>
    </lineage>
</organism>
<keyword evidence="2" id="KW-1185">Reference proteome</keyword>
<dbReference type="RefSeq" id="WP_137096631.1">
    <property type="nucleotide sequence ID" value="NZ_SWMS01000022.1"/>
</dbReference>
<comment type="caution">
    <text evidence="1">The sequence shown here is derived from an EMBL/GenBank/DDBJ whole genome shotgun (WGS) entry which is preliminary data.</text>
</comment>
<evidence type="ECO:0008006" key="3">
    <source>
        <dbReference type="Google" id="ProtNLM"/>
    </source>
</evidence>
<sequence length="925" mass="102432">MPTRKDVQLAMRYVQRGSDLSFFFDELSSPDWIDPLREEGLFDSPPPPEISDDMARYPEWAPARYLARMATLSPERVASVILEIPDTENPRIHDAFAEAALQMPAVVSARLVPQFVQWLLGQRSLLLPIHSAKLATRLASEGVVTESLRLASALLTIDPPETLEGLVPRPIPRIGEHHFYDVVEELSGPFVEALGIPALEILREVLDDTLRFRSPPVGKPPFDDYSQIWRASLGVVERATDCAESLVNGVVHATLTLVRKDSDTANSVLKTLSAGAWKIERRIALFAIAQAPQSFNLELAASLVTRSDMINDEAYEDELKAAVSALWPRISLDRKYDYLTLVQNGPAVAQDFRDRIGEDWGEYVSVWQLKRIASIFNDIPEEFGEWADTVSRDRDLAALARPSVNASFSFVGPTSPLTADELSTLSIEDLNRFLSSWEPTNEWGAPSREGMGRILAAVVANNASRFADSANSFIGQQAVYMGSLISGLKEAVSKGAQFDWGQTLELCSWITEQGEISPELENGERETTESWRWVWMEVARLLAAAMSSTESNPTKSFSPQISLILRRLAQHPDPGLETEARFGGDNMDPTTLAMNTVRGEAIRAITMYSWWETDGSGPIPGEIRGVLATHADPDHDNSLAVHSVFGFCLPILARLDPQWLQTLIPVIFPQRPDLLSYRNAAWDSYLQYNGPSSAVLEMTRKEYAQAIGNLEHGGGQRRKRSIEALVRHVILLYLWGHVGLGNDDLLAKLLRAKVAGVHSEIVTFSGRILRQSEAKDDPDSQLSADQVARLKELWSSVRSLVESEAVSVDELTGFSWWCGCSSLDIGWWLPELHWLLLSGGSPIPAFRVVDALVEAAAVDPLTTIRVLRFLVDVVDTPWTFIGHLNSVRSTVAAVLAAGDEVAVRRARQLIHELGARDIANLSDML</sequence>
<protein>
    <recommendedName>
        <fullName evidence="3">ATP-binding protein</fullName>
    </recommendedName>
</protein>